<proteinExistence type="predicted"/>
<feature type="region of interest" description="Disordered" evidence="1">
    <location>
        <begin position="1"/>
        <end position="126"/>
    </location>
</feature>
<reference evidence="2" key="2">
    <citation type="submission" date="2020-05" db="EMBL/GenBank/DDBJ databases">
        <authorList>
            <person name="Kim H.-S."/>
            <person name="Proctor R.H."/>
            <person name="Brown D.W."/>
        </authorList>
    </citation>
    <scope>NUCLEOTIDE SEQUENCE</scope>
    <source>
        <strain evidence="2">NRRL 45417</strain>
    </source>
</reference>
<comment type="caution">
    <text evidence="2">The sequence shown here is derived from an EMBL/GenBank/DDBJ whole genome shotgun (WGS) entry which is preliminary data.</text>
</comment>
<dbReference type="Proteomes" id="UP000604273">
    <property type="component" value="Unassembled WGS sequence"/>
</dbReference>
<protein>
    <submittedName>
        <fullName evidence="2">Uncharacterized protein</fullName>
    </submittedName>
</protein>
<name>A0A8H4SYL5_9HYPO</name>
<dbReference type="AlphaFoldDB" id="A0A8H4SYL5"/>
<feature type="compositionally biased region" description="Polar residues" evidence="1">
    <location>
        <begin position="25"/>
        <end position="40"/>
    </location>
</feature>
<dbReference type="EMBL" id="JABFAI010000273">
    <property type="protein sequence ID" value="KAF4947982.1"/>
    <property type="molecule type" value="Genomic_DNA"/>
</dbReference>
<keyword evidence="3" id="KW-1185">Reference proteome</keyword>
<feature type="compositionally biased region" description="Low complexity" evidence="1">
    <location>
        <begin position="60"/>
        <end position="93"/>
    </location>
</feature>
<gene>
    <name evidence="2" type="ORF">FGADI_9977</name>
</gene>
<reference evidence="2" key="1">
    <citation type="journal article" date="2020" name="BMC Genomics">
        <title>Correction to: Identification and distribution of gene clusters required for synthesis of sphingolipid metabolism inhibitors in diverse species of the filamentous fungus Fusarium.</title>
        <authorList>
            <person name="Kim H.S."/>
            <person name="Lohmar J.M."/>
            <person name="Busman M."/>
            <person name="Brown D.W."/>
            <person name="Naumann T.A."/>
            <person name="Divon H.H."/>
            <person name="Lysoe E."/>
            <person name="Uhlig S."/>
            <person name="Proctor R.H."/>
        </authorList>
    </citation>
    <scope>NUCLEOTIDE SEQUENCE</scope>
    <source>
        <strain evidence="2">NRRL 45417</strain>
    </source>
</reference>
<dbReference type="OrthoDB" id="5422061at2759"/>
<sequence>MPQSTYIAHPHYAPQPGHPPPQSPLFTPQGTPIMTPQKSPLFTPLATPRFTPTPTLGPQSAAPTPAPATTPTTSSIASTSAPSSIASTPAPESSPRDQVTYDMGPPPTKKRGPKPKPLSERKILRTTPIVRKEVSYSKRKKEEVIMWMLHTRVDRRGEMVPPSTTDAENHFQIPRSTIAGWKKAMLGLGPIPK</sequence>
<accession>A0A8H4SYL5</accession>
<organism evidence="2 3">
    <name type="scientific">Fusarium gaditjirri</name>
    <dbReference type="NCBI Taxonomy" id="282569"/>
    <lineage>
        <taxon>Eukaryota</taxon>
        <taxon>Fungi</taxon>
        <taxon>Dikarya</taxon>
        <taxon>Ascomycota</taxon>
        <taxon>Pezizomycotina</taxon>
        <taxon>Sordariomycetes</taxon>
        <taxon>Hypocreomycetidae</taxon>
        <taxon>Hypocreales</taxon>
        <taxon>Nectriaceae</taxon>
        <taxon>Fusarium</taxon>
        <taxon>Fusarium nisikadoi species complex</taxon>
    </lineage>
</organism>
<evidence type="ECO:0000256" key="1">
    <source>
        <dbReference type="SAM" id="MobiDB-lite"/>
    </source>
</evidence>
<evidence type="ECO:0000313" key="2">
    <source>
        <dbReference type="EMBL" id="KAF4947982.1"/>
    </source>
</evidence>
<evidence type="ECO:0000313" key="3">
    <source>
        <dbReference type="Proteomes" id="UP000604273"/>
    </source>
</evidence>